<dbReference type="AlphaFoldDB" id="A4BLV2"/>
<dbReference type="GO" id="GO:0070206">
    <property type="term" value="P:protein trimerization"/>
    <property type="evidence" value="ECO:0007669"/>
    <property type="project" value="InterPro"/>
</dbReference>
<dbReference type="NCBIfam" id="TIGR02795">
    <property type="entry name" value="tol_pal_ybgF"/>
    <property type="match status" value="1"/>
</dbReference>
<accession>A4BLV2</accession>
<dbReference type="Pfam" id="PF09976">
    <property type="entry name" value="TPR_21"/>
    <property type="match status" value="1"/>
</dbReference>
<evidence type="ECO:0000256" key="3">
    <source>
        <dbReference type="SAM" id="MobiDB-lite"/>
    </source>
</evidence>
<feature type="coiled-coil region" evidence="1">
    <location>
        <begin position="29"/>
        <end position="63"/>
    </location>
</feature>
<gene>
    <name evidence="1" type="primary">cpoB</name>
    <name evidence="6" type="ORF">NB231_15758</name>
</gene>
<dbReference type="SUPFAM" id="SSF48452">
    <property type="entry name" value="TPR-like"/>
    <property type="match status" value="1"/>
</dbReference>
<dbReference type="GO" id="GO:0030288">
    <property type="term" value="C:outer membrane-bounded periplasmic space"/>
    <property type="evidence" value="ECO:0007669"/>
    <property type="project" value="UniProtKB-UniRule"/>
</dbReference>
<dbReference type="HOGENOM" id="CLU_044315_2_0_6"/>
<dbReference type="GO" id="GO:0043093">
    <property type="term" value="P:FtsZ-dependent cytokinesis"/>
    <property type="evidence" value="ECO:0007669"/>
    <property type="project" value="UniProtKB-UniRule"/>
</dbReference>
<dbReference type="PROSITE" id="PS50005">
    <property type="entry name" value="TPR"/>
    <property type="match status" value="1"/>
</dbReference>
<comment type="function">
    <text evidence="1">Mediates coordination of peptidoglycan synthesis and outer membrane constriction during cell division.</text>
</comment>
<evidence type="ECO:0000259" key="5">
    <source>
        <dbReference type="Pfam" id="PF16331"/>
    </source>
</evidence>
<evidence type="ECO:0000256" key="2">
    <source>
        <dbReference type="PROSITE-ProRule" id="PRU00339"/>
    </source>
</evidence>
<keyword evidence="1" id="KW-0132">Cell division</keyword>
<dbReference type="InterPro" id="IPR034706">
    <property type="entry name" value="CpoB"/>
</dbReference>
<organism evidence="6 7">
    <name type="scientific">Nitrococcus mobilis Nb-231</name>
    <dbReference type="NCBI Taxonomy" id="314278"/>
    <lineage>
        <taxon>Bacteria</taxon>
        <taxon>Pseudomonadati</taxon>
        <taxon>Pseudomonadota</taxon>
        <taxon>Gammaproteobacteria</taxon>
        <taxon>Chromatiales</taxon>
        <taxon>Ectothiorhodospiraceae</taxon>
        <taxon>Nitrococcus</taxon>
    </lineage>
</organism>
<keyword evidence="1" id="KW-0574">Periplasm</keyword>
<reference evidence="6 7" key="1">
    <citation type="submission" date="2006-02" db="EMBL/GenBank/DDBJ databases">
        <authorList>
            <person name="Waterbury J."/>
            <person name="Ferriera S."/>
            <person name="Johnson J."/>
            <person name="Kravitz S."/>
            <person name="Halpern A."/>
            <person name="Remington K."/>
            <person name="Beeson K."/>
            <person name="Tran B."/>
            <person name="Rogers Y.-H."/>
            <person name="Friedman R."/>
            <person name="Venter J.C."/>
        </authorList>
    </citation>
    <scope>NUCLEOTIDE SEQUENCE [LARGE SCALE GENOMIC DNA]</scope>
    <source>
        <strain evidence="6 7">Nb-231</strain>
    </source>
</reference>
<dbReference type="Proteomes" id="UP000003374">
    <property type="component" value="Unassembled WGS sequence"/>
</dbReference>
<evidence type="ECO:0000259" key="4">
    <source>
        <dbReference type="Pfam" id="PF09976"/>
    </source>
</evidence>
<dbReference type="EMBL" id="AAOF01000001">
    <property type="protein sequence ID" value="EAR23290.1"/>
    <property type="molecule type" value="Genomic_DNA"/>
</dbReference>
<dbReference type="eggNOG" id="COG1729">
    <property type="taxonomic scope" value="Bacteria"/>
</dbReference>
<feature type="compositionally biased region" description="Polar residues" evidence="3">
    <location>
        <begin position="122"/>
        <end position="146"/>
    </location>
</feature>
<dbReference type="InterPro" id="IPR018704">
    <property type="entry name" value="SecYEG/CpoB_TPR"/>
</dbReference>
<comment type="caution">
    <text evidence="6">The sequence shown here is derived from an EMBL/GenBank/DDBJ whole genome shotgun (WGS) entry which is preliminary data.</text>
</comment>
<keyword evidence="1" id="KW-0732">Signal</keyword>
<dbReference type="InterPro" id="IPR019734">
    <property type="entry name" value="TPR_rpt"/>
</dbReference>
<feature type="domain" description="Ancillary SecYEG translocon subunit/Cell division coordinator CpoB TPR" evidence="4">
    <location>
        <begin position="148"/>
        <end position="252"/>
    </location>
</feature>
<dbReference type="InterPro" id="IPR032519">
    <property type="entry name" value="YbgF_tri"/>
</dbReference>
<protein>
    <recommendedName>
        <fullName evidence="1">Cell division coordinator CpoB</fullName>
    </recommendedName>
</protein>
<dbReference type="STRING" id="314278.NB231_15758"/>
<keyword evidence="7" id="KW-1185">Reference proteome</keyword>
<feature type="repeat" description="TPR" evidence="2">
    <location>
        <begin position="187"/>
        <end position="220"/>
    </location>
</feature>
<evidence type="ECO:0000256" key="1">
    <source>
        <dbReference type="HAMAP-Rule" id="MF_02066"/>
    </source>
</evidence>
<evidence type="ECO:0000313" key="6">
    <source>
        <dbReference type="EMBL" id="EAR23290.1"/>
    </source>
</evidence>
<feature type="domain" description="YbgF trimerisation" evidence="5">
    <location>
        <begin position="12"/>
        <end position="84"/>
    </location>
</feature>
<name>A4BLV2_9GAMM</name>
<sequence length="275" mass="31300">MLVTAGTSFAQSLDERLTLVEHKLDSAALGEMANQMEALHQQVQDLRGEIERMQRQFQEIKGRQRDIYSDVDSRLRELEQSGPDPSSKRESNSSAAKAPKRAHGDKPPPTEGAPDHGVTPNGDAQQKKNQPADGNQTRGQNGNTIDSSEEQTAYERAFNTLRDGRYARSQQEFHEFLHHYPDSQYADNARYWLGESYYVERHFDQAMQQFQKVLDDFPHSGKRPGAQLKIGFIQHEQGKLDRARKTLGKVIQRYPNSTAANLAQQRLRLIGNERQ</sequence>
<comment type="similarity">
    <text evidence="1">Belongs to the CpoB family.</text>
</comment>
<dbReference type="Gene3D" id="1.20.5.110">
    <property type="match status" value="1"/>
</dbReference>
<comment type="subcellular location">
    <subcellularLocation>
        <location evidence="1">Periplasm</location>
    </subcellularLocation>
</comment>
<dbReference type="InterPro" id="IPR014162">
    <property type="entry name" value="CpoB_C"/>
</dbReference>
<keyword evidence="1" id="KW-0131">Cell cycle</keyword>
<keyword evidence="1" id="KW-0175">Coiled coil</keyword>
<evidence type="ECO:0000313" key="7">
    <source>
        <dbReference type="Proteomes" id="UP000003374"/>
    </source>
</evidence>
<dbReference type="Pfam" id="PF16331">
    <property type="entry name" value="TolA_bind_tri"/>
    <property type="match status" value="1"/>
</dbReference>
<proteinExistence type="inferred from homology"/>
<dbReference type="HAMAP" id="MF_02066">
    <property type="entry name" value="CpoB"/>
    <property type="match status" value="1"/>
</dbReference>
<feature type="region of interest" description="Disordered" evidence="3">
    <location>
        <begin position="76"/>
        <end position="151"/>
    </location>
</feature>
<keyword evidence="2" id="KW-0802">TPR repeat</keyword>
<dbReference type="Gene3D" id="1.25.40.10">
    <property type="entry name" value="Tetratricopeptide repeat domain"/>
    <property type="match status" value="1"/>
</dbReference>
<dbReference type="InterPro" id="IPR011990">
    <property type="entry name" value="TPR-like_helical_dom_sf"/>
</dbReference>